<dbReference type="AlphaFoldDB" id="A0ABD3J9K1"/>
<dbReference type="Proteomes" id="UP001634007">
    <property type="component" value="Unassembled WGS sequence"/>
</dbReference>
<dbReference type="EMBL" id="JBJKBG010000008">
    <property type="protein sequence ID" value="KAL3724651.1"/>
    <property type="molecule type" value="Genomic_DNA"/>
</dbReference>
<name>A0ABD3J9K1_EUCGL</name>
<reference evidence="2 3" key="1">
    <citation type="submission" date="2024-11" db="EMBL/GenBank/DDBJ databases">
        <title>Chromosome-level genome assembly of Eucalyptus globulus Labill. provides insights into its genome evolution.</title>
        <authorList>
            <person name="Li X."/>
        </authorList>
    </citation>
    <scope>NUCLEOTIDE SEQUENCE [LARGE SCALE GENOMIC DNA]</scope>
    <source>
        <strain evidence="2">CL2024</strain>
        <tissue evidence="2">Fresh tender leaves</tissue>
    </source>
</reference>
<keyword evidence="3" id="KW-1185">Reference proteome</keyword>
<dbReference type="PANTHER" id="PTHR44259">
    <property type="entry name" value="OS07G0183000 PROTEIN-RELATED"/>
    <property type="match status" value="1"/>
</dbReference>
<dbReference type="PANTHER" id="PTHR44259:SF15">
    <property type="entry name" value="F-BOX PROTEIN KIB2-RELATED"/>
    <property type="match status" value="1"/>
</dbReference>
<feature type="domain" description="KIB1-4 beta-propeller" evidence="1">
    <location>
        <begin position="36"/>
        <end position="377"/>
    </location>
</feature>
<evidence type="ECO:0000313" key="3">
    <source>
        <dbReference type="Proteomes" id="UP001634007"/>
    </source>
</evidence>
<organism evidence="2 3">
    <name type="scientific">Eucalyptus globulus</name>
    <name type="common">Tasmanian blue gum</name>
    <dbReference type="NCBI Taxonomy" id="34317"/>
    <lineage>
        <taxon>Eukaryota</taxon>
        <taxon>Viridiplantae</taxon>
        <taxon>Streptophyta</taxon>
        <taxon>Embryophyta</taxon>
        <taxon>Tracheophyta</taxon>
        <taxon>Spermatophyta</taxon>
        <taxon>Magnoliopsida</taxon>
        <taxon>eudicotyledons</taxon>
        <taxon>Gunneridae</taxon>
        <taxon>Pentapetalae</taxon>
        <taxon>rosids</taxon>
        <taxon>malvids</taxon>
        <taxon>Myrtales</taxon>
        <taxon>Myrtaceae</taxon>
        <taxon>Myrtoideae</taxon>
        <taxon>Eucalypteae</taxon>
        <taxon>Eucalyptus</taxon>
    </lineage>
</organism>
<sequence length="409" mass="45717">MAINACDSLSPSLPLSLSPLLMLPLDKDEVGHGCRLFSLKDKTALALRGFPETFSDSRCVGSSDGWLVLLDKDSEPYLLDPLRGGRVLRLPPVETFPCVLQVLRRDDDDDGRGSAAFYEAVHLKRLRTTTLLPLRTLREYIISKAVLSASPYDQDDDEGNSCWVVAIFGSESKLAICGSKDFGGGGAWTELTGKHAPYSDVMFYYGTFFALGNDGFVEVWDFNREHPIKLMEIKSSFPQKSAEAARALRNLCFTNTYIVEAAGEILLLVRFAGYFVNEHGVPVEEDDLLTEEDIRPLVCPYRTLYFHVYMLDMNSEEWVGLDSIGERAVFVGGSHSRSVSVRDFPEFEANSVYFTDDNWDPAEHDDLYGGHDMGVYSLQSGMVKEICELGSDKIEPPPFWVFPSDYPSK</sequence>
<accession>A0ABD3J9K1</accession>
<dbReference type="Pfam" id="PF03478">
    <property type="entry name" value="Beta-prop_KIB1-4"/>
    <property type="match status" value="1"/>
</dbReference>
<protein>
    <recommendedName>
        <fullName evidence="1">KIB1-4 beta-propeller domain-containing protein</fullName>
    </recommendedName>
</protein>
<gene>
    <name evidence="2" type="ORF">ACJRO7_029766</name>
</gene>
<evidence type="ECO:0000259" key="1">
    <source>
        <dbReference type="Pfam" id="PF03478"/>
    </source>
</evidence>
<comment type="caution">
    <text evidence="2">The sequence shown here is derived from an EMBL/GenBank/DDBJ whole genome shotgun (WGS) entry which is preliminary data.</text>
</comment>
<evidence type="ECO:0000313" key="2">
    <source>
        <dbReference type="EMBL" id="KAL3724651.1"/>
    </source>
</evidence>
<dbReference type="InterPro" id="IPR050942">
    <property type="entry name" value="F-box_BR-signaling"/>
</dbReference>
<dbReference type="InterPro" id="IPR005174">
    <property type="entry name" value="KIB1-4_b-propeller"/>
</dbReference>
<proteinExistence type="predicted"/>